<accession>A0ABW4CS76</accession>
<evidence type="ECO:0000313" key="1">
    <source>
        <dbReference type="EMBL" id="MFD1432984.1"/>
    </source>
</evidence>
<comment type="caution">
    <text evidence="1">The sequence shown here is derived from an EMBL/GenBank/DDBJ whole genome shotgun (WGS) entry which is preliminary data.</text>
</comment>
<dbReference type="EMBL" id="JBHTOG010000050">
    <property type="protein sequence ID" value="MFD1432984.1"/>
    <property type="molecule type" value="Genomic_DNA"/>
</dbReference>
<evidence type="ECO:0000313" key="2">
    <source>
        <dbReference type="Proteomes" id="UP001597192"/>
    </source>
</evidence>
<reference evidence="2" key="1">
    <citation type="journal article" date="2019" name="Int. J. Syst. Evol. Microbiol.">
        <title>The Global Catalogue of Microorganisms (GCM) 10K type strain sequencing project: providing services to taxonomists for standard genome sequencing and annotation.</title>
        <authorList>
            <consortium name="The Broad Institute Genomics Platform"/>
            <consortium name="The Broad Institute Genome Sequencing Center for Infectious Disease"/>
            <person name="Wu L."/>
            <person name="Ma J."/>
        </authorList>
    </citation>
    <scope>NUCLEOTIDE SEQUENCE [LARGE SCALE GENOMIC DNA]</scope>
    <source>
        <strain evidence="2">CCM 8947</strain>
    </source>
</reference>
<keyword evidence="2" id="KW-1185">Reference proteome</keyword>
<dbReference type="RefSeq" id="WP_125698056.1">
    <property type="nucleotide sequence ID" value="NZ_JBHTOG010000050.1"/>
</dbReference>
<name>A0ABW4CS76_9LACO</name>
<sequence length="80" mass="8962">MTTNYVDNHYSSNLGNNYLFTVGQGVTNKVLDVKTEQAETTFDLNQQSGLKGKQLHDLQIQANYGFNENVGLDDIIIPVR</sequence>
<proteinExistence type="predicted"/>
<dbReference type="Proteomes" id="UP001597192">
    <property type="component" value="Unassembled WGS sequence"/>
</dbReference>
<organism evidence="1 2">
    <name type="scientific">Lacticaseibacillus yichunensis</name>
    <dbReference type="NCBI Taxonomy" id="2486015"/>
    <lineage>
        <taxon>Bacteria</taxon>
        <taxon>Bacillati</taxon>
        <taxon>Bacillota</taxon>
        <taxon>Bacilli</taxon>
        <taxon>Lactobacillales</taxon>
        <taxon>Lactobacillaceae</taxon>
        <taxon>Lacticaseibacillus</taxon>
    </lineage>
</organism>
<protein>
    <submittedName>
        <fullName evidence="1">Uncharacterized protein</fullName>
    </submittedName>
</protein>
<gene>
    <name evidence="1" type="ORF">ACFQ47_09930</name>
</gene>